<evidence type="ECO:0000313" key="2">
    <source>
        <dbReference type="EMBL" id="KIJ33716.1"/>
    </source>
</evidence>
<name>A0A0C9V8Q8_SPHS4</name>
<feature type="region of interest" description="Disordered" evidence="1">
    <location>
        <begin position="653"/>
        <end position="677"/>
    </location>
</feature>
<dbReference type="Proteomes" id="UP000054279">
    <property type="component" value="Unassembled WGS sequence"/>
</dbReference>
<protein>
    <submittedName>
        <fullName evidence="2">Uncharacterized protein</fullName>
    </submittedName>
</protein>
<organism evidence="2 3">
    <name type="scientific">Sphaerobolus stellatus (strain SS14)</name>
    <dbReference type="NCBI Taxonomy" id="990650"/>
    <lineage>
        <taxon>Eukaryota</taxon>
        <taxon>Fungi</taxon>
        <taxon>Dikarya</taxon>
        <taxon>Basidiomycota</taxon>
        <taxon>Agaricomycotina</taxon>
        <taxon>Agaricomycetes</taxon>
        <taxon>Phallomycetidae</taxon>
        <taxon>Geastrales</taxon>
        <taxon>Sphaerobolaceae</taxon>
        <taxon>Sphaerobolus</taxon>
    </lineage>
</organism>
<accession>A0A0C9V8Q8</accession>
<dbReference type="AlphaFoldDB" id="A0A0C9V8Q8"/>
<reference evidence="2 3" key="1">
    <citation type="submission" date="2014-06" db="EMBL/GenBank/DDBJ databases">
        <title>Evolutionary Origins and Diversification of the Mycorrhizal Mutualists.</title>
        <authorList>
            <consortium name="DOE Joint Genome Institute"/>
            <consortium name="Mycorrhizal Genomics Consortium"/>
            <person name="Kohler A."/>
            <person name="Kuo A."/>
            <person name="Nagy L.G."/>
            <person name="Floudas D."/>
            <person name="Copeland A."/>
            <person name="Barry K.W."/>
            <person name="Cichocki N."/>
            <person name="Veneault-Fourrey C."/>
            <person name="LaButti K."/>
            <person name="Lindquist E.A."/>
            <person name="Lipzen A."/>
            <person name="Lundell T."/>
            <person name="Morin E."/>
            <person name="Murat C."/>
            <person name="Riley R."/>
            <person name="Ohm R."/>
            <person name="Sun H."/>
            <person name="Tunlid A."/>
            <person name="Henrissat B."/>
            <person name="Grigoriev I.V."/>
            <person name="Hibbett D.S."/>
            <person name="Martin F."/>
        </authorList>
    </citation>
    <scope>NUCLEOTIDE SEQUENCE [LARGE SCALE GENOMIC DNA]</scope>
    <source>
        <strain evidence="2 3">SS14</strain>
    </source>
</reference>
<dbReference type="HOGENOM" id="CLU_384575_0_0_1"/>
<evidence type="ECO:0000313" key="3">
    <source>
        <dbReference type="Proteomes" id="UP000054279"/>
    </source>
</evidence>
<feature type="compositionally biased region" description="Polar residues" evidence="1">
    <location>
        <begin position="704"/>
        <end position="719"/>
    </location>
</feature>
<gene>
    <name evidence="2" type="ORF">M422DRAFT_264334</name>
</gene>
<keyword evidence="3" id="KW-1185">Reference proteome</keyword>
<sequence>MTDVEPEPCWKNWSIVGRGELWGSPVCHFYGYGSIPLIQFALKALRTLFDFDCGGGRVGLVYSGGGSQLLGDCFAVSRGKWLAQLQWAKPTVSYFKKEFVAKEASAAIWVLNTSAELDVILSAIGYISEAPWIQSDQEATKSILDLVDQSVQSIPDLQSRITCFKGVLQLKAGNSFKKAVTDCLEIMPELVENDPAIKVFSQLIPHNWHSDNSFVETIIDFEQIGSSDLQWLSNILPYISSGYTTKESPARVSIAFQLNLKCLRSNSEGIVDNGILTLGALLKPLSEAVNYADDESEDSDQIECIIPTNETWQPQFWTTLRDVLGETRNLSNLKDADGHFLGNASAYIQVVISRSDNGKKNQGSAKLRMVLLCLRLILSLSSAPLTPHLEALLISLWSWAYDMAGSEDFIVSPLVHSLRKRYNIIPHPDLILALDQFTKGPTGENIDYLVLLGIMDWSDQVLPSNIPPTIWSLPAFAKQLRKVDGATRRNSSQALLRAVPEEDFFLDFQWWLVVDWTPVVQYANLLASLAESPEWKDCILDDPHVERLGTMVTAFNQVYRWSGIEVLFWCYLGKLQLRLKPRDAMKTNLDQLQNSIAQVAVSLDTFIWDWDRLLRNAYLLDAAGVLEESELGKNTAEKLKGDLSEILERLESQSPEGHGEKAPSNTHTPAVKVEGASAIDEDKEVIKKLKELLTRLNDRPPKESSGQTANTRTTPQNIV</sequence>
<feature type="region of interest" description="Disordered" evidence="1">
    <location>
        <begin position="693"/>
        <end position="719"/>
    </location>
</feature>
<dbReference type="EMBL" id="KN837209">
    <property type="protein sequence ID" value="KIJ33716.1"/>
    <property type="molecule type" value="Genomic_DNA"/>
</dbReference>
<proteinExistence type="predicted"/>
<evidence type="ECO:0000256" key="1">
    <source>
        <dbReference type="SAM" id="MobiDB-lite"/>
    </source>
</evidence>
<feature type="compositionally biased region" description="Basic and acidic residues" evidence="1">
    <location>
        <begin position="693"/>
        <end position="702"/>
    </location>
</feature>